<dbReference type="PANTHER" id="PTHR22946">
    <property type="entry name" value="DIENELACTONE HYDROLASE DOMAIN-CONTAINING PROTEIN-RELATED"/>
    <property type="match status" value="1"/>
</dbReference>
<dbReference type="GO" id="GO:0006508">
    <property type="term" value="P:proteolysis"/>
    <property type="evidence" value="ECO:0007669"/>
    <property type="project" value="InterPro"/>
</dbReference>
<reference evidence="3" key="1">
    <citation type="submission" date="2023-03" db="EMBL/GenBank/DDBJ databases">
        <title>Lomoglobus Profundus gen. nov., sp. nov., a novel member of the phylum Verrucomicrobia, isolated from deep-marine sediment of South China Sea.</title>
        <authorList>
            <person name="Ahmad T."/>
            <person name="Ishaq S.E."/>
            <person name="Wang F."/>
        </authorList>
    </citation>
    <scope>NUCLEOTIDE SEQUENCE</scope>
    <source>
        <strain evidence="3">LMO-M01</strain>
    </source>
</reference>
<dbReference type="InterPro" id="IPR050261">
    <property type="entry name" value="FrsA_esterase"/>
</dbReference>
<dbReference type="InterPro" id="IPR001375">
    <property type="entry name" value="Peptidase_S9_cat"/>
</dbReference>
<evidence type="ECO:0000313" key="3">
    <source>
        <dbReference type="EMBL" id="WED63701.1"/>
    </source>
</evidence>
<feature type="chain" id="PRO_5042151761" evidence="1">
    <location>
        <begin position="25"/>
        <end position="281"/>
    </location>
</feature>
<name>A0AAE9ZUR7_9BACT</name>
<keyword evidence="1" id="KW-0732">Signal</keyword>
<protein>
    <submittedName>
        <fullName evidence="3">Alpha/beta fold hydrolase</fullName>
    </submittedName>
</protein>
<proteinExistence type="predicted"/>
<dbReference type="KEGG" id="slom:PXH66_15300"/>
<evidence type="ECO:0000259" key="2">
    <source>
        <dbReference type="Pfam" id="PF00326"/>
    </source>
</evidence>
<accession>A0AAE9ZUR7</accession>
<evidence type="ECO:0000313" key="4">
    <source>
        <dbReference type="Proteomes" id="UP001218638"/>
    </source>
</evidence>
<organism evidence="3 4">
    <name type="scientific">Synoicihabitans lomoniglobus</name>
    <dbReference type="NCBI Taxonomy" id="2909285"/>
    <lineage>
        <taxon>Bacteria</taxon>
        <taxon>Pseudomonadati</taxon>
        <taxon>Verrucomicrobiota</taxon>
        <taxon>Opitutia</taxon>
        <taxon>Opitutales</taxon>
        <taxon>Opitutaceae</taxon>
        <taxon>Synoicihabitans</taxon>
    </lineage>
</organism>
<dbReference type="Proteomes" id="UP001218638">
    <property type="component" value="Chromosome"/>
</dbReference>
<dbReference type="Pfam" id="PF00326">
    <property type="entry name" value="Peptidase_S9"/>
    <property type="match status" value="1"/>
</dbReference>
<keyword evidence="4" id="KW-1185">Reference proteome</keyword>
<dbReference type="RefSeq" id="WP_330929908.1">
    <property type="nucleotide sequence ID" value="NZ_CP119075.1"/>
</dbReference>
<feature type="domain" description="Peptidase S9 prolyl oligopeptidase catalytic" evidence="2">
    <location>
        <begin position="112"/>
        <end position="261"/>
    </location>
</feature>
<dbReference type="Gene3D" id="3.40.50.1820">
    <property type="entry name" value="alpha/beta hydrolase"/>
    <property type="match status" value="1"/>
</dbReference>
<keyword evidence="3" id="KW-0378">Hydrolase</keyword>
<dbReference type="InterPro" id="IPR029058">
    <property type="entry name" value="AB_hydrolase_fold"/>
</dbReference>
<dbReference type="SUPFAM" id="SSF53474">
    <property type="entry name" value="alpha/beta-Hydrolases"/>
    <property type="match status" value="1"/>
</dbReference>
<dbReference type="AlphaFoldDB" id="A0AAE9ZUR7"/>
<dbReference type="GO" id="GO:0008236">
    <property type="term" value="F:serine-type peptidase activity"/>
    <property type="evidence" value="ECO:0007669"/>
    <property type="project" value="InterPro"/>
</dbReference>
<dbReference type="EMBL" id="CP119075">
    <property type="protein sequence ID" value="WED63701.1"/>
    <property type="molecule type" value="Genomic_DNA"/>
</dbReference>
<sequence length="281" mass="29857">MSFLAPSTLTGALMLGACLSSLPAAPPNPASPPIKYDETTTGVRFGTWGETTATPAPVFFILASTIEETLGTAYFRQAGNALAERGFICVSVDLPCHGAQLRASERPGLDGWRDRADQHENFVTTSNQRLREVLDHLIADGTADPERITAGGTSRGGFLALQFAAADPRVSSVVAFAPVTDLTALREFHGTEDNPFVQSLSIIHQSPAFDARPVWVVIGDRDERVSTAAAISFVRAITASALDRGLNPQAELHVLPEPKGHTTPAGAPEQAAAWILSHLQP</sequence>
<gene>
    <name evidence="3" type="ORF">PXH66_15300</name>
</gene>
<evidence type="ECO:0000256" key="1">
    <source>
        <dbReference type="SAM" id="SignalP"/>
    </source>
</evidence>
<feature type="signal peptide" evidence="1">
    <location>
        <begin position="1"/>
        <end position="24"/>
    </location>
</feature>